<dbReference type="PANTHER" id="PTHR30346:SF28">
    <property type="entry name" value="HTH-TYPE TRANSCRIPTIONAL REGULATOR CYNR"/>
    <property type="match status" value="1"/>
</dbReference>
<accession>A0A560GVQ1</accession>
<dbReference type="GO" id="GO:0003677">
    <property type="term" value="F:DNA binding"/>
    <property type="evidence" value="ECO:0007669"/>
    <property type="project" value="UniProtKB-KW"/>
</dbReference>
<dbReference type="AlphaFoldDB" id="A0A560GVQ1"/>
<dbReference type="Proteomes" id="UP000315751">
    <property type="component" value="Unassembled WGS sequence"/>
</dbReference>
<evidence type="ECO:0000256" key="4">
    <source>
        <dbReference type="ARBA" id="ARBA00023163"/>
    </source>
</evidence>
<dbReference type="Gene3D" id="1.10.10.10">
    <property type="entry name" value="Winged helix-like DNA-binding domain superfamily/Winged helix DNA-binding domain"/>
    <property type="match status" value="1"/>
</dbReference>
<dbReference type="PRINTS" id="PR00039">
    <property type="entry name" value="HTHLYSR"/>
</dbReference>
<evidence type="ECO:0000256" key="1">
    <source>
        <dbReference type="ARBA" id="ARBA00009437"/>
    </source>
</evidence>
<dbReference type="GO" id="GO:0032993">
    <property type="term" value="C:protein-DNA complex"/>
    <property type="evidence" value="ECO:0007669"/>
    <property type="project" value="TreeGrafter"/>
</dbReference>
<comment type="caution">
    <text evidence="6">The sequence shown here is derived from an EMBL/GenBank/DDBJ whole genome shotgun (WGS) entry which is preliminary data.</text>
</comment>
<name>A0A560GVQ1_9PROT</name>
<evidence type="ECO:0000256" key="3">
    <source>
        <dbReference type="ARBA" id="ARBA00023125"/>
    </source>
</evidence>
<dbReference type="EMBL" id="VITR01000014">
    <property type="protein sequence ID" value="TWB37669.1"/>
    <property type="molecule type" value="Genomic_DNA"/>
</dbReference>
<sequence>MLELKLLRSFVLLAEELHFGRAAERLHIVQPALTQQIQSLERQIGTQLLNRTRGRISLTDAGVLVLAEARKTLEQAARTETIGRLAGRGEVGRLEVGFVGSAGLSALMPAVLRDFRQAHPGVDLNLVEMAVGPQLAAIAAGDVDVGFIRLPPLSLPGGVAVLPLRPEGLVVALPAGHPLAQLPAVPVAGLAREPMVLHHRAAAAELRSLIDELCARHGFAPQVVQSVPQISLTIRLVAAGLGVSLMPETIASMAVEGVVYRPLADDDIHYTLALAHRAQDAAPAVRAFVALAGALAEP</sequence>
<evidence type="ECO:0000313" key="7">
    <source>
        <dbReference type="Proteomes" id="UP000315751"/>
    </source>
</evidence>
<gene>
    <name evidence="6" type="ORF">FBZ90_114158</name>
</gene>
<dbReference type="PANTHER" id="PTHR30346">
    <property type="entry name" value="TRANSCRIPTIONAL DUAL REGULATOR HCAR-RELATED"/>
    <property type="match status" value="1"/>
</dbReference>
<dbReference type="Pfam" id="PF00126">
    <property type="entry name" value="HTH_1"/>
    <property type="match status" value="1"/>
</dbReference>
<dbReference type="CDD" id="cd08414">
    <property type="entry name" value="PBP2_LTTR_aromatics_like"/>
    <property type="match status" value="1"/>
</dbReference>
<dbReference type="PROSITE" id="PS50931">
    <property type="entry name" value="HTH_LYSR"/>
    <property type="match status" value="1"/>
</dbReference>
<dbReference type="InterPro" id="IPR000847">
    <property type="entry name" value="LysR_HTH_N"/>
</dbReference>
<proteinExistence type="inferred from homology"/>
<keyword evidence="7" id="KW-1185">Reference proteome</keyword>
<feature type="domain" description="HTH lysR-type" evidence="5">
    <location>
        <begin position="2"/>
        <end position="59"/>
    </location>
</feature>
<dbReference type="GO" id="GO:0003700">
    <property type="term" value="F:DNA-binding transcription factor activity"/>
    <property type="evidence" value="ECO:0007669"/>
    <property type="project" value="InterPro"/>
</dbReference>
<evidence type="ECO:0000259" key="5">
    <source>
        <dbReference type="PROSITE" id="PS50931"/>
    </source>
</evidence>
<keyword evidence="2" id="KW-0805">Transcription regulation</keyword>
<dbReference type="FunFam" id="1.10.10.10:FF:000001">
    <property type="entry name" value="LysR family transcriptional regulator"/>
    <property type="match status" value="1"/>
</dbReference>
<evidence type="ECO:0000256" key="2">
    <source>
        <dbReference type="ARBA" id="ARBA00023015"/>
    </source>
</evidence>
<keyword evidence="4" id="KW-0804">Transcription</keyword>
<dbReference type="SUPFAM" id="SSF53850">
    <property type="entry name" value="Periplasmic binding protein-like II"/>
    <property type="match status" value="1"/>
</dbReference>
<keyword evidence="3" id="KW-0238">DNA-binding</keyword>
<dbReference type="InterPro" id="IPR005119">
    <property type="entry name" value="LysR_subst-bd"/>
</dbReference>
<dbReference type="Gene3D" id="3.40.190.10">
    <property type="entry name" value="Periplasmic binding protein-like II"/>
    <property type="match status" value="2"/>
</dbReference>
<organism evidence="6 7">
    <name type="scientific">Nitrospirillum amazonense</name>
    <dbReference type="NCBI Taxonomy" id="28077"/>
    <lineage>
        <taxon>Bacteria</taxon>
        <taxon>Pseudomonadati</taxon>
        <taxon>Pseudomonadota</taxon>
        <taxon>Alphaproteobacteria</taxon>
        <taxon>Rhodospirillales</taxon>
        <taxon>Azospirillaceae</taxon>
        <taxon>Nitrospirillum</taxon>
    </lineage>
</organism>
<comment type="similarity">
    <text evidence="1">Belongs to the LysR transcriptional regulatory family.</text>
</comment>
<dbReference type="Pfam" id="PF03466">
    <property type="entry name" value="LysR_substrate"/>
    <property type="match status" value="1"/>
</dbReference>
<dbReference type="RefSeq" id="WP_186455981.1">
    <property type="nucleotide sequence ID" value="NZ_VITR01000014.1"/>
</dbReference>
<protein>
    <submittedName>
        <fullName evidence="6">LysR family transcriptional regulator</fullName>
    </submittedName>
</protein>
<dbReference type="SUPFAM" id="SSF46785">
    <property type="entry name" value="Winged helix' DNA-binding domain"/>
    <property type="match status" value="1"/>
</dbReference>
<reference evidence="6 7" key="1">
    <citation type="submission" date="2019-06" db="EMBL/GenBank/DDBJ databases">
        <title>Genomic Encyclopedia of Type Strains, Phase IV (KMG-V): Genome sequencing to study the core and pangenomes of soil and plant-associated prokaryotes.</title>
        <authorList>
            <person name="Whitman W."/>
        </authorList>
    </citation>
    <scope>NUCLEOTIDE SEQUENCE [LARGE SCALE GENOMIC DNA]</scope>
    <source>
        <strain evidence="6 7">BR 11622</strain>
    </source>
</reference>
<dbReference type="InterPro" id="IPR036388">
    <property type="entry name" value="WH-like_DNA-bd_sf"/>
</dbReference>
<evidence type="ECO:0000313" key="6">
    <source>
        <dbReference type="EMBL" id="TWB37669.1"/>
    </source>
</evidence>
<dbReference type="InterPro" id="IPR036390">
    <property type="entry name" value="WH_DNA-bd_sf"/>
</dbReference>